<dbReference type="CDD" id="cd03801">
    <property type="entry name" value="GT4_PimA-like"/>
    <property type="match status" value="1"/>
</dbReference>
<dbReference type="Gene3D" id="3.40.50.2000">
    <property type="entry name" value="Glycogen Phosphorylase B"/>
    <property type="match status" value="3"/>
</dbReference>
<dbReference type="Proteomes" id="UP000809243">
    <property type="component" value="Unassembled WGS sequence"/>
</dbReference>
<comment type="caution">
    <text evidence="2">The sequence shown here is derived from an EMBL/GenBank/DDBJ whole genome shotgun (WGS) entry which is preliminary data.</text>
</comment>
<reference evidence="2" key="1">
    <citation type="submission" date="2021-01" db="EMBL/GenBank/DDBJ databases">
        <title>Active Sulfur Cycling in an Early Earth Analoge.</title>
        <authorList>
            <person name="Hahn C.R."/>
            <person name="Youssef N.H."/>
            <person name="Elshahed M."/>
        </authorList>
    </citation>
    <scope>NUCLEOTIDE SEQUENCE</scope>
    <source>
        <strain evidence="2">Zod_Metabat.1151</strain>
    </source>
</reference>
<dbReference type="AlphaFoldDB" id="A0A939C6G8"/>
<accession>A0A939C6G8</accession>
<proteinExistence type="predicted"/>
<dbReference type="Pfam" id="PF00534">
    <property type="entry name" value="Glycos_transf_1"/>
    <property type="match status" value="1"/>
</dbReference>
<evidence type="ECO:0000313" key="2">
    <source>
        <dbReference type="EMBL" id="MBN2067428.1"/>
    </source>
</evidence>
<feature type="domain" description="Glycosyl transferase family 1" evidence="1">
    <location>
        <begin position="138"/>
        <end position="289"/>
    </location>
</feature>
<sequence>MELDGVSIQGEMLYQGLLHNKHEARCCDREAVAEKELLYKSFKPDVVIGVGYWGDTPTLIQDPLHHGMTPVPWLNADGWVANYHDILNKLPLIMVTSNWVKHTYKRDGVTNRNIEVMPIGIDMQEMRPLPKNDVRIEQVKKMLRIKPGQKIILTAGGDTTSKGFQEVLKALGKIDKDFPDWVYVGKSWESRTPYYHYKDELKLMKELGIRRKVRFLDGPLSRDFMCCLLNACDVYAAPSRIDGFGMIQVEAQACGRPVLGVDSMGIKDTVLHGKTGFLAKVGEEVKLAEEWVYKWQGFKKKHKIKFDEPKTFGIRADVDDLADYLYKMLSDDELREKMGENGRDYVVENFDYVKTSERAYSLIEKKLGLNGRERATVSVKTR</sequence>
<dbReference type="PANTHER" id="PTHR12526">
    <property type="entry name" value="GLYCOSYLTRANSFERASE"/>
    <property type="match status" value="1"/>
</dbReference>
<name>A0A939C6G8_9ARCH</name>
<gene>
    <name evidence="2" type="ORF">JW744_03100</name>
</gene>
<dbReference type="PANTHER" id="PTHR12526:SF630">
    <property type="entry name" value="GLYCOSYLTRANSFERASE"/>
    <property type="match status" value="1"/>
</dbReference>
<dbReference type="InterPro" id="IPR001296">
    <property type="entry name" value="Glyco_trans_1"/>
</dbReference>
<protein>
    <submittedName>
        <fullName evidence="2">Glycosyltransferase family 4 protein</fullName>
    </submittedName>
</protein>
<evidence type="ECO:0000313" key="3">
    <source>
        <dbReference type="Proteomes" id="UP000809243"/>
    </source>
</evidence>
<organism evidence="2 3">
    <name type="scientific">Candidatus Iainarchaeum sp</name>
    <dbReference type="NCBI Taxonomy" id="3101447"/>
    <lineage>
        <taxon>Archaea</taxon>
        <taxon>Candidatus Iainarchaeota</taxon>
        <taxon>Candidatus Iainarchaeia</taxon>
        <taxon>Candidatus Iainarchaeales</taxon>
        <taxon>Candidatus Iainarchaeaceae</taxon>
        <taxon>Candidatus Iainarchaeum</taxon>
    </lineage>
</organism>
<dbReference type="EMBL" id="JAFGDB010000049">
    <property type="protein sequence ID" value="MBN2067428.1"/>
    <property type="molecule type" value="Genomic_DNA"/>
</dbReference>
<dbReference type="SUPFAM" id="SSF53756">
    <property type="entry name" value="UDP-Glycosyltransferase/glycogen phosphorylase"/>
    <property type="match status" value="1"/>
</dbReference>
<dbReference type="GO" id="GO:0016757">
    <property type="term" value="F:glycosyltransferase activity"/>
    <property type="evidence" value="ECO:0007669"/>
    <property type="project" value="InterPro"/>
</dbReference>
<evidence type="ECO:0000259" key="1">
    <source>
        <dbReference type="Pfam" id="PF00534"/>
    </source>
</evidence>